<feature type="region of interest" description="Disordered" evidence="12">
    <location>
        <begin position="128"/>
        <end position="149"/>
    </location>
</feature>
<feature type="transmembrane region" description="Helical" evidence="13">
    <location>
        <begin position="12"/>
        <end position="32"/>
    </location>
</feature>
<dbReference type="GO" id="GO:0007216">
    <property type="term" value="P:G protein-coupled glutamate receptor signaling pathway"/>
    <property type="evidence" value="ECO:0007669"/>
    <property type="project" value="UniProtKB-ARBA"/>
</dbReference>
<dbReference type="PANTHER" id="PTHR24060">
    <property type="entry name" value="METABOTROPIC GLUTAMATE RECEPTOR"/>
    <property type="match status" value="1"/>
</dbReference>
<feature type="domain" description="Receptor ligand binding region" evidence="14">
    <location>
        <begin position="81"/>
        <end position="233"/>
    </location>
</feature>
<evidence type="ECO:0000256" key="4">
    <source>
        <dbReference type="ARBA" id="ARBA00022729"/>
    </source>
</evidence>
<dbReference type="PRINTS" id="PR00248">
    <property type="entry name" value="GPCRMGR"/>
</dbReference>
<evidence type="ECO:0000256" key="2">
    <source>
        <dbReference type="ARBA" id="ARBA00022475"/>
    </source>
</evidence>
<sequence length="237" mass="26591">MEFTFNVCRWINLSLISTIMICTLMSTSTGVARSDRKVLRVDGDLIIGALFSVHVPPTTEVEATARECGRVREQYGIHRVEVMLHTLAKINKDPKILKDVTLGCEIRDSCWYSSVALEQSLQFISDNLESERPDEKSTRPECSGTTEGDEFVSSRKQITSVIGPGSSEVAIQVQNLLQLFNIPQVAYSATSRDLSDKTLYEYFLRVCPSDTLQAQAMVDIVLRYNWTYVSVVHTIGK</sequence>
<evidence type="ECO:0000313" key="15">
    <source>
        <dbReference type="EnsemblMetazoa" id="XP_001196473"/>
    </source>
</evidence>
<dbReference type="KEGG" id="spu:756752"/>
<reference evidence="16" key="1">
    <citation type="submission" date="2015-02" db="EMBL/GenBank/DDBJ databases">
        <title>Genome sequencing for Strongylocentrotus purpuratus.</title>
        <authorList>
            <person name="Murali S."/>
            <person name="Liu Y."/>
            <person name="Vee V."/>
            <person name="English A."/>
            <person name="Wang M."/>
            <person name="Skinner E."/>
            <person name="Han Y."/>
            <person name="Muzny D.M."/>
            <person name="Worley K.C."/>
            <person name="Gibbs R.A."/>
        </authorList>
    </citation>
    <scope>NUCLEOTIDE SEQUENCE</scope>
</reference>
<dbReference type="RefSeq" id="XP_001196473.3">
    <property type="nucleotide sequence ID" value="XM_001196473.3"/>
</dbReference>
<keyword evidence="2" id="KW-1003">Cell membrane</keyword>
<evidence type="ECO:0000256" key="11">
    <source>
        <dbReference type="ARBA" id="ARBA00023224"/>
    </source>
</evidence>
<keyword evidence="5 13" id="KW-1133">Transmembrane helix</keyword>
<evidence type="ECO:0000256" key="8">
    <source>
        <dbReference type="ARBA" id="ARBA00023157"/>
    </source>
</evidence>
<evidence type="ECO:0000256" key="6">
    <source>
        <dbReference type="ARBA" id="ARBA00023040"/>
    </source>
</evidence>
<name>A0A7M7G132_STRPU</name>
<dbReference type="InterPro" id="IPR017979">
    <property type="entry name" value="GPCR_3_CS"/>
</dbReference>
<dbReference type="InParanoid" id="A0A7M7G132"/>
<keyword evidence="7 13" id="KW-0472">Membrane</keyword>
<evidence type="ECO:0000259" key="14">
    <source>
        <dbReference type="Pfam" id="PF01094"/>
    </source>
</evidence>
<keyword evidence="3 13" id="KW-0812">Transmembrane</keyword>
<keyword evidence="4" id="KW-0732">Signal</keyword>
<keyword evidence="6" id="KW-0297">G-protein coupled receptor</keyword>
<evidence type="ECO:0000313" key="16">
    <source>
        <dbReference type="Proteomes" id="UP000007110"/>
    </source>
</evidence>
<keyword evidence="10" id="KW-0325">Glycoprotein</keyword>
<dbReference type="GO" id="GO:0005886">
    <property type="term" value="C:plasma membrane"/>
    <property type="evidence" value="ECO:0007669"/>
    <property type="project" value="UniProtKB-SubCell"/>
</dbReference>
<keyword evidence="8" id="KW-1015">Disulfide bond</keyword>
<keyword evidence="11" id="KW-0807">Transducer</keyword>
<dbReference type="OrthoDB" id="425344at2759"/>
<dbReference type="GO" id="GO:0004930">
    <property type="term" value="F:G protein-coupled receptor activity"/>
    <property type="evidence" value="ECO:0007669"/>
    <property type="project" value="UniProtKB-KW"/>
</dbReference>
<keyword evidence="9" id="KW-0675">Receptor</keyword>
<protein>
    <recommendedName>
        <fullName evidence="14">Receptor ligand binding region domain-containing protein</fullName>
    </recommendedName>
</protein>
<evidence type="ECO:0000256" key="13">
    <source>
        <dbReference type="SAM" id="Phobius"/>
    </source>
</evidence>
<evidence type="ECO:0000256" key="3">
    <source>
        <dbReference type="ARBA" id="ARBA00022692"/>
    </source>
</evidence>
<dbReference type="Proteomes" id="UP000007110">
    <property type="component" value="Unassembled WGS sequence"/>
</dbReference>
<comment type="subcellular location">
    <subcellularLocation>
        <location evidence="1">Cell membrane</location>
        <topology evidence="1">Multi-pass membrane protein</topology>
    </subcellularLocation>
</comment>
<evidence type="ECO:0000256" key="1">
    <source>
        <dbReference type="ARBA" id="ARBA00004651"/>
    </source>
</evidence>
<dbReference type="SUPFAM" id="SSF53822">
    <property type="entry name" value="Periplasmic binding protein-like I"/>
    <property type="match status" value="1"/>
</dbReference>
<dbReference type="PROSITE" id="PS00979">
    <property type="entry name" value="G_PROTEIN_RECEP_F3_1"/>
    <property type="match status" value="1"/>
</dbReference>
<keyword evidence="16" id="KW-1185">Reference proteome</keyword>
<dbReference type="InterPro" id="IPR028082">
    <property type="entry name" value="Peripla_BP_I"/>
</dbReference>
<evidence type="ECO:0000256" key="12">
    <source>
        <dbReference type="SAM" id="MobiDB-lite"/>
    </source>
</evidence>
<dbReference type="InterPro" id="IPR001828">
    <property type="entry name" value="ANF_lig-bd_rcpt"/>
</dbReference>
<evidence type="ECO:0000256" key="7">
    <source>
        <dbReference type="ARBA" id="ARBA00023136"/>
    </source>
</evidence>
<dbReference type="OMA" id="GAIWEQY"/>
<dbReference type="InterPro" id="IPR000337">
    <property type="entry name" value="GPCR_3"/>
</dbReference>
<evidence type="ECO:0000256" key="10">
    <source>
        <dbReference type="ARBA" id="ARBA00023180"/>
    </source>
</evidence>
<dbReference type="FunFam" id="3.40.50.2300:FF:000219">
    <property type="entry name" value="Glutamate metabotropic receptor 5"/>
    <property type="match status" value="1"/>
</dbReference>
<evidence type="ECO:0000256" key="5">
    <source>
        <dbReference type="ARBA" id="ARBA00022989"/>
    </source>
</evidence>
<dbReference type="AlphaFoldDB" id="A0A7M7G132"/>
<feature type="compositionally biased region" description="Basic and acidic residues" evidence="12">
    <location>
        <begin position="129"/>
        <end position="139"/>
    </location>
</feature>
<accession>A0A7M7G132</accession>
<evidence type="ECO:0000256" key="9">
    <source>
        <dbReference type="ARBA" id="ARBA00023170"/>
    </source>
</evidence>
<dbReference type="InterPro" id="IPR050726">
    <property type="entry name" value="mGluR"/>
</dbReference>
<reference evidence="15" key="2">
    <citation type="submission" date="2021-01" db="UniProtKB">
        <authorList>
            <consortium name="EnsemblMetazoa"/>
        </authorList>
    </citation>
    <scope>IDENTIFICATION</scope>
</reference>
<organism evidence="15 16">
    <name type="scientific">Strongylocentrotus purpuratus</name>
    <name type="common">Purple sea urchin</name>
    <dbReference type="NCBI Taxonomy" id="7668"/>
    <lineage>
        <taxon>Eukaryota</taxon>
        <taxon>Metazoa</taxon>
        <taxon>Echinodermata</taxon>
        <taxon>Eleutherozoa</taxon>
        <taxon>Echinozoa</taxon>
        <taxon>Echinoidea</taxon>
        <taxon>Euechinoidea</taxon>
        <taxon>Echinacea</taxon>
        <taxon>Camarodonta</taxon>
        <taxon>Echinidea</taxon>
        <taxon>Strongylocentrotidae</taxon>
        <taxon>Strongylocentrotus</taxon>
    </lineage>
</organism>
<proteinExistence type="predicted"/>
<dbReference type="Pfam" id="PF01094">
    <property type="entry name" value="ANF_receptor"/>
    <property type="match status" value="1"/>
</dbReference>
<dbReference type="GeneID" id="756752"/>
<dbReference type="EnsemblMetazoa" id="XM_001196473">
    <property type="protein sequence ID" value="XP_001196473"/>
    <property type="gene ID" value="LOC756752"/>
</dbReference>
<dbReference type="Gene3D" id="3.40.50.2300">
    <property type="match status" value="1"/>
</dbReference>